<reference evidence="3 4" key="1">
    <citation type="submission" date="2015-04" db="EMBL/GenBank/DDBJ databases">
        <title>Complete genome sequence of Schizopora paradoxa KUC8140, a cosmopolitan wood degrader in East Asia.</title>
        <authorList>
            <consortium name="DOE Joint Genome Institute"/>
            <person name="Min B."/>
            <person name="Park H."/>
            <person name="Jang Y."/>
            <person name="Kim J.-J."/>
            <person name="Kim K.H."/>
            <person name="Pangilinan J."/>
            <person name="Lipzen A."/>
            <person name="Riley R."/>
            <person name="Grigoriev I.V."/>
            <person name="Spatafora J.W."/>
            <person name="Choi I.-G."/>
        </authorList>
    </citation>
    <scope>NUCLEOTIDE SEQUENCE [LARGE SCALE GENOMIC DNA]</scope>
    <source>
        <strain evidence="3 4">KUC8140</strain>
    </source>
</reference>
<sequence length="128" mass="14426">MPPTRGCPRHSFHSLTTMSKYAPPRSSASARASSSTICQKCLQKGHYTYQCKGSRPYVSRPSRTQMLENPKLLDKLKKEGKPSVEVPDEFKNKSGMANKILQAREKAREEADKGGNDEDSRDKKKARR</sequence>
<organism evidence="3 4">
    <name type="scientific">Schizopora paradoxa</name>
    <dbReference type="NCBI Taxonomy" id="27342"/>
    <lineage>
        <taxon>Eukaryota</taxon>
        <taxon>Fungi</taxon>
        <taxon>Dikarya</taxon>
        <taxon>Basidiomycota</taxon>
        <taxon>Agaricomycotina</taxon>
        <taxon>Agaricomycetes</taxon>
        <taxon>Hymenochaetales</taxon>
        <taxon>Schizoporaceae</taxon>
        <taxon>Schizopora</taxon>
    </lineage>
</organism>
<dbReference type="PANTHER" id="PTHR13491">
    <property type="entry name" value="ZCCHC10 PROTEIN"/>
    <property type="match status" value="1"/>
</dbReference>
<evidence type="ECO:0000313" key="4">
    <source>
        <dbReference type="Proteomes" id="UP000053477"/>
    </source>
</evidence>
<dbReference type="GO" id="GO:0006397">
    <property type="term" value="P:mRNA processing"/>
    <property type="evidence" value="ECO:0007669"/>
    <property type="project" value="UniProtKB-KW"/>
</dbReference>
<dbReference type="Proteomes" id="UP000053477">
    <property type="component" value="Unassembled WGS sequence"/>
</dbReference>
<evidence type="ECO:0008006" key="5">
    <source>
        <dbReference type="Google" id="ProtNLM"/>
    </source>
</evidence>
<accession>A0A0H2R1G7</accession>
<keyword evidence="1" id="KW-0507">mRNA processing</keyword>
<dbReference type="InterPro" id="IPR036875">
    <property type="entry name" value="Znf_CCHC_sf"/>
</dbReference>
<evidence type="ECO:0000256" key="2">
    <source>
        <dbReference type="SAM" id="MobiDB-lite"/>
    </source>
</evidence>
<dbReference type="AlphaFoldDB" id="A0A0H2R1G7"/>
<proteinExistence type="predicted"/>
<feature type="region of interest" description="Disordered" evidence="2">
    <location>
        <begin position="52"/>
        <end position="128"/>
    </location>
</feature>
<feature type="compositionally biased region" description="Basic and acidic residues" evidence="2">
    <location>
        <begin position="102"/>
        <end position="122"/>
    </location>
</feature>
<feature type="compositionally biased region" description="Low complexity" evidence="2">
    <location>
        <begin position="22"/>
        <end position="35"/>
    </location>
</feature>
<dbReference type="PANTHER" id="PTHR13491:SF0">
    <property type="entry name" value="ZINC FINGER CCHC DOMAIN-CONTAINING PROTEIN 10"/>
    <property type="match status" value="1"/>
</dbReference>
<feature type="region of interest" description="Disordered" evidence="2">
    <location>
        <begin position="1"/>
        <end position="35"/>
    </location>
</feature>
<feature type="compositionally biased region" description="Basic and acidic residues" evidence="2">
    <location>
        <begin position="71"/>
        <end position="92"/>
    </location>
</feature>
<keyword evidence="4" id="KW-1185">Reference proteome</keyword>
<dbReference type="OrthoDB" id="437973at2759"/>
<evidence type="ECO:0000256" key="1">
    <source>
        <dbReference type="ARBA" id="ARBA00022664"/>
    </source>
</evidence>
<dbReference type="GO" id="GO:0003676">
    <property type="term" value="F:nucleic acid binding"/>
    <property type="evidence" value="ECO:0007669"/>
    <property type="project" value="InterPro"/>
</dbReference>
<evidence type="ECO:0000313" key="3">
    <source>
        <dbReference type="EMBL" id="KLO05579.1"/>
    </source>
</evidence>
<protein>
    <recommendedName>
        <fullName evidence="5">Zinc knuckle-domain-containing protein</fullName>
    </recommendedName>
</protein>
<gene>
    <name evidence="3" type="ORF">SCHPADRAFT_720442</name>
</gene>
<dbReference type="InterPro" id="IPR039715">
    <property type="entry name" value="ZCCHC10"/>
</dbReference>
<dbReference type="EMBL" id="KQ086289">
    <property type="protein sequence ID" value="KLO05579.1"/>
    <property type="molecule type" value="Genomic_DNA"/>
</dbReference>
<dbReference type="SUPFAM" id="SSF57756">
    <property type="entry name" value="Retrovirus zinc finger-like domains"/>
    <property type="match status" value="1"/>
</dbReference>
<dbReference type="InParanoid" id="A0A0H2R1G7"/>
<name>A0A0H2R1G7_9AGAM</name>
<dbReference type="GO" id="GO:0008270">
    <property type="term" value="F:zinc ion binding"/>
    <property type="evidence" value="ECO:0007669"/>
    <property type="project" value="InterPro"/>
</dbReference>
<dbReference type="Pfam" id="PF13917">
    <property type="entry name" value="zf-CCHC_3"/>
    <property type="match status" value="1"/>
</dbReference>